<proteinExistence type="inferred from homology"/>
<name>A0AAQ4EKY4_AMBAM</name>
<dbReference type="InterPro" id="IPR050887">
    <property type="entry name" value="Beta-mannosidase_GH2"/>
</dbReference>
<dbReference type="InterPro" id="IPR036156">
    <property type="entry name" value="Beta-gal/glucu_dom_sf"/>
</dbReference>
<dbReference type="Proteomes" id="UP001321473">
    <property type="component" value="Unassembled WGS sequence"/>
</dbReference>
<dbReference type="PANTHER" id="PTHR43730">
    <property type="entry name" value="BETA-MANNOSIDASE"/>
    <property type="match status" value="1"/>
</dbReference>
<evidence type="ECO:0000256" key="2">
    <source>
        <dbReference type="ARBA" id="ARBA00023295"/>
    </source>
</evidence>
<evidence type="ECO:0000259" key="3">
    <source>
        <dbReference type="Pfam" id="PF17753"/>
    </source>
</evidence>
<dbReference type="SUPFAM" id="SSF49303">
    <property type="entry name" value="beta-Galactosidase/glucuronidase domain"/>
    <property type="match status" value="1"/>
</dbReference>
<organism evidence="4 5">
    <name type="scientific">Amblyomma americanum</name>
    <name type="common">Lone star tick</name>
    <dbReference type="NCBI Taxonomy" id="6943"/>
    <lineage>
        <taxon>Eukaryota</taxon>
        <taxon>Metazoa</taxon>
        <taxon>Ecdysozoa</taxon>
        <taxon>Arthropoda</taxon>
        <taxon>Chelicerata</taxon>
        <taxon>Arachnida</taxon>
        <taxon>Acari</taxon>
        <taxon>Parasitiformes</taxon>
        <taxon>Ixodida</taxon>
        <taxon>Ixodoidea</taxon>
        <taxon>Ixodidae</taxon>
        <taxon>Amblyomminae</taxon>
        <taxon>Amblyomma</taxon>
    </lineage>
</organism>
<feature type="domain" description="Beta-mannosidase Ig-fold" evidence="3">
    <location>
        <begin position="72"/>
        <end position="137"/>
    </location>
</feature>
<dbReference type="InterPro" id="IPR013783">
    <property type="entry name" value="Ig-like_fold"/>
</dbReference>
<comment type="caution">
    <text evidence="4">The sequence shown here is derived from an EMBL/GenBank/DDBJ whole genome shotgun (WGS) entry which is preliminary data.</text>
</comment>
<evidence type="ECO:0000313" key="5">
    <source>
        <dbReference type="Proteomes" id="UP001321473"/>
    </source>
</evidence>
<dbReference type="GO" id="GO:0004567">
    <property type="term" value="F:beta-mannosidase activity"/>
    <property type="evidence" value="ECO:0007669"/>
    <property type="project" value="TreeGrafter"/>
</dbReference>
<gene>
    <name evidence="4" type="ORF">V5799_031207</name>
</gene>
<dbReference type="Gene3D" id="2.60.40.10">
    <property type="entry name" value="Immunoglobulins"/>
    <property type="match status" value="1"/>
</dbReference>
<dbReference type="AlphaFoldDB" id="A0AAQ4EKY4"/>
<dbReference type="InterPro" id="IPR017853">
    <property type="entry name" value="GH"/>
</dbReference>
<keyword evidence="2" id="KW-0378">Hydrolase</keyword>
<dbReference type="SUPFAM" id="SSF51445">
    <property type="entry name" value="(Trans)glycosidases"/>
    <property type="match status" value="1"/>
</dbReference>
<comment type="similarity">
    <text evidence="1">Belongs to the glycosyl hydrolase 2 family.</text>
</comment>
<dbReference type="Pfam" id="PF17753">
    <property type="entry name" value="Ig_mannosidase"/>
    <property type="match status" value="1"/>
</dbReference>
<dbReference type="PANTHER" id="PTHR43730:SF1">
    <property type="entry name" value="BETA-MANNOSIDASE"/>
    <property type="match status" value="1"/>
</dbReference>
<dbReference type="GO" id="GO:0006516">
    <property type="term" value="P:glycoprotein catabolic process"/>
    <property type="evidence" value="ECO:0007669"/>
    <property type="project" value="TreeGrafter"/>
</dbReference>
<dbReference type="InterPro" id="IPR041625">
    <property type="entry name" value="Beta-mannosidase_Ig"/>
</dbReference>
<dbReference type="Gene3D" id="3.20.20.80">
    <property type="entry name" value="Glycosidases"/>
    <property type="match status" value="1"/>
</dbReference>
<dbReference type="EMBL" id="JARKHS020014134">
    <property type="protein sequence ID" value="KAK8775452.1"/>
    <property type="molecule type" value="Genomic_DNA"/>
</dbReference>
<reference evidence="4 5" key="1">
    <citation type="journal article" date="2023" name="Arcadia Sci">
        <title>De novo assembly of a long-read Amblyomma americanum tick genome.</title>
        <authorList>
            <person name="Chou S."/>
            <person name="Poskanzer K.E."/>
            <person name="Rollins M."/>
            <person name="Thuy-Boun P.S."/>
        </authorList>
    </citation>
    <scope>NUCLEOTIDE SEQUENCE [LARGE SCALE GENOMIC DNA]</scope>
    <source>
        <strain evidence="4">F_SG_1</strain>
        <tissue evidence="4">Salivary glands</tissue>
    </source>
</reference>
<evidence type="ECO:0000256" key="1">
    <source>
        <dbReference type="ARBA" id="ARBA00007401"/>
    </source>
</evidence>
<protein>
    <recommendedName>
        <fullName evidence="3">Beta-mannosidase Ig-fold domain-containing protein</fullName>
    </recommendedName>
</protein>
<accession>A0AAQ4EKY4</accession>
<keyword evidence="5" id="KW-1185">Reference proteome</keyword>
<dbReference type="FunFam" id="2.60.40.10:FF:000650">
    <property type="entry name" value="Mannosidase beta"/>
    <property type="match status" value="1"/>
</dbReference>
<keyword evidence="2" id="KW-0326">Glycosidase</keyword>
<sequence length="141" mass="15786">MNMLRVWGGGVYESDYFYDTADELGILIWQDMMFAVSLYPVNAAFLQNVATEIQQQVTSVTGPNPSSSKPDFKVFSVGIRTDNVALFVWLNAHNVSGHFSDNGFLLKEQTSAVKFYTRENVTAQQLREALTVNSLTDYSVV</sequence>
<evidence type="ECO:0000313" key="4">
    <source>
        <dbReference type="EMBL" id="KAK8775452.1"/>
    </source>
</evidence>